<dbReference type="RefSeq" id="XP_011631258.1">
    <property type="nucleotide sequence ID" value="XM_011632956.2"/>
</dbReference>
<gene>
    <name evidence="2" type="primary">LOC105423271</name>
</gene>
<evidence type="ECO:0000313" key="1">
    <source>
        <dbReference type="Proteomes" id="UP000504615"/>
    </source>
</evidence>
<protein>
    <submittedName>
        <fullName evidence="2">Uncharacterized protein LOC105423271</fullName>
    </submittedName>
</protein>
<keyword evidence="1" id="KW-1185">Reference proteome</keyword>
<organism evidence="1 2">
    <name type="scientific">Pogonomyrmex barbatus</name>
    <name type="common">red harvester ant</name>
    <dbReference type="NCBI Taxonomy" id="144034"/>
    <lineage>
        <taxon>Eukaryota</taxon>
        <taxon>Metazoa</taxon>
        <taxon>Ecdysozoa</taxon>
        <taxon>Arthropoda</taxon>
        <taxon>Hexapoda</taxon>
        <taxon>Insecta</taxon>
        <taxon>Pterygota</taxon>
        <taxon>Neoptera</taxon>
        <taxon>Endopterygota</taxon>
        <taxon>Hymenoptera</taxon>
        <taxon>Apocrita</taxon>
        <taxon>Aculeata</taxon>
        <taxon>Formicoidea</taxon>
        <taxon>Formicidae</taxon>
        <taxon>Myrmicinae</taxon>
        <taxon>Pogonomyrmex</taxon>
    </lineage>
</organism>
<dbReference type="KEGG" id="pbar:105423271"/>
<reference evidence="2" key="1">
    <citation type="submission" date="2025-08" db="UniProtKB">
        <authorList>
            <consortium name="RefSeq"/>
        </authorList>
    </citation>
    <scope>IDENTIFICATION</scope>
</reference>
<dbReference type="Proteomes" id="UP000504615">
    <property type="component" value="Unplaced"/>
</dbReference>
<name>A0A6I9VTL7_9HYME</name>
<proteinExistence type="predicted"/>
<dbReference type="GeneID" id="105423271"/>
<dbReference type="AlphaFoldDB" id="A0A6I9VTL7"/>
<evidence type="ECO:0000313" key="2">
    <source>
        <dbReference type="RefSeq" id="XP_011631258.1"/>
    </source>
</evidence>
<accession>A0A6I9VTL7</accession>
<sequence>MKYDTRIPREEPCDPWSALPILIEIWAIDLRFLLDLPTSPKSESAIGTLYFYKALGWATEIHKSALGLEFRQEDIPCSLKSENTFAAEDYQTDEQTVLENRGNESGTLEEILETELRVAFAEPPQVEREMDSKEREDSSLTKEFFRELHSVMTDLRALARFLPISVAFSMIGDLIGDLYGSLWTFSATTHTQKNS</sequence>